<feature type="coiled-coil region" evidence="1">
    <location>
        <begin position="961"/>
        <end position="995"/>
    </location>
</feature>
<dbReference type="PANTHER" id="PTHR23244:SF456">
    <property type="entry name" value="MULTIPLE EPIDERMAL GROWTH FACTOR-LIKE DOMAINS PROTEIN 8"/>
    <property type="match status" value="1"/>
</dbReference>
<feature type="region of interest" description="Disordered" evidence="2">
    <location>
        <begin position="1"/>
        <end position="124"/>
    </location>
</feature>
<keyword evidence="4" id="KW-1185">Reference proteome</keyword>
<feature type="compositionally biased region" description="Acidic residues" evidence="2">
    <location>
        <begin position="573"/>
        <end position="587"/>
    </location>
</feature>
<gene>
    <name evidence="3" type="ORF">OGATHE_004869</name>
</gene>
<feature type="coiled-coil region" evidence="1">
    <location>
        <begin position="724"/>
        <end position="769"/>
    </location>
</feature>
<dbReference type="Proteomes" id="UP000788993">
    <property type="component" value="Unassembled WGS sequence"/>
</dbReference>
<proteinExistence type="predicted"/>
<dbReference type="AlphaFoldDB" id="A0A9P8P176"/>
<accession>A0A9P8P176</accession>
<reference evidence="3" key="1">
    <citation type="journal article" date="2021" name="Open Biol.">
        <title>Shared evolutionary footprints suggest mitochondrial oxidative damage underlies multiple complex I losses in fungi.</title>
        <authorList>
            <person name="Schikora-Tamarit M.A."/>
            <person name="Marcet-Houben M."/>
            <person name="Nosek J."/>
            <person name="Gabaldon T."/>
        </authorList>
    </citation>
    <scope>NUCLEOTIDE SEQUENCE</scope>
    <source>
        <strain evidence="3">NCAIM Y.01608</strain>
    </source>
</reference>
<dbReference type="InterPro" id="IPR015915">
    <property type="entry name" value="Kelch-typ_b-propeller"/>
</dbReference>
<dbReference type="EMBL" id="JAEUBD010001266">
    <property type="protein sequence ID" value="KAH3663292.1"/>
    <property type="molecule type" value="Genomic_DNA"/>
</dbReference>
<evidence type="ECO:0000313" key="4">
    <source>
        <dbReference type="Proteomes" id="UP000788993"/>
    </source>
</evidence>
<dbReference type="GO" id="GO:0051285">
    <property type="term" value="C:cell cortex of cell tip"/>
    <property type="evidence" value="ECO:0007669"/>
    <property type="project" value="TreeGrafter"/>
</dbReference>
<protein>
    <submittedName>
        <fullName evidence="3">Uncharacterized protein</fullName>
    </submittedName>
</protein>
<name>A0A9P8P176_9ASCO</name>
<evidence type="ECO:0000256" key="2">
    <source>
        <dbReference type="SAM" id="MobiDB-lite"/>
    </source>
</evidence>
<evidence type="ECO:0000313" key="3">
    <source>
        <dbReference type="EMBL" id="KAH3663292.1"/>
    </source>
</evidence>
<feature type="compositionally biased region" description="Polar residues" evidence="2">
    <location>
        <begin position="12"/>
        <end position="64"/>
    </location>
</feature>
<dbReference type="Gene3D" id="2.120.10.80">
    <property type="entry name" value="Kelch-type beta propeller"/>
    <property type="match status" value="2"/>
</dbReference>
<dbReference type="OrthoDB" id="45365at2759"/>
<keyword evidence="1" id="KW-0175">Coiled coil</keyword>
<reference evidence="3" key="2">
    <citation type="submission" date="2021-01" db="EMBL/GenBank/DDBJ databases">
        <authorList>
            <person name="Schikora-Tamarit M.A."/>
        </authorList>
    </citation>
    <scope>NUCLEOTIDE SEQUENCE</scope>
    <source>
        <strain evidence="3">NCAIM Y.01608</strain>
    </source>
</reference>
<sequence length="1111" mass="124860">MAPFFKLRSKSSRASSDETFPPNEINQSTQSSRVPSNYSEKATHALQSESTSSGSGQYVKSHTTTVKEHRKQLASFESLPPQTRPTDQSENFLHQSDSKPQRQAFSNPMRLEDSQMKGKSTFTRPWSPAETQVFQKIDTSRYTGELQQHARSAITPNSPWKKKVLYNSPFPRFSHAASSITSEAGALYLMGGLCGKNVFGDMWIVEPVKNSSDGADDYPYIASPIENFEKIPSPRIGHSSILIGNAFIVFAGDTVTNTTQELDNKLYFFNITSLKWTITSPEGSKPCGRYGHQIGVLNFENDASPSKWSSYLYVFGGQVENDYFNDMWRFDLSNFRDPKTQWEKIAIKDGDVVPPMISNHTMTAYNNKFYVYGGTDGITVFNHLLVFDSFSNKWELCKLKGSVIPPPLQGHAAAIYQNLLFIFGGKTVGGETCDGLYIIDLNTLTCFQLESDLFCSPTQRCGHTITVDPVHEKLLVMGGDQLDNDFTHVSETTNKLIQDSQFEYPNSIIYQLDLQLLPHFLKFTSSLNKQPTVRSPHRLRTPSEISIDNINEPVGIRRGSSRVSQYAVYEKVSDDDDIKEVSDDPIDEYTVPNPTLTRGEDMSVPKLKPKNDNKNLALTLLDSGSESNKSEKTYTPHDTVSSYGKALNAPEKNEPNLDATHDVRGESISITKDAVAKPATDTHQSVVKTPGGKDSYELSKQEYAGEDSPDPSIRNGLCLGSRTVEEFTNMLHSLKREMAEKVEKANLQLNSLESQRQELIKENEALRSQIASAAVGQRESVQDALNQNELSHVGSVRSFSDSQCIALQNQVIQLTAKNTALLSKVKNYDCLFEERLQNLDKLNLLVQEQERSIRLLKSHLKGETFISNKITELESRIKCAEEKSRYLCDIIGISDHPTSDALESFADERKSYYKQASQLSENIDKLLNLWKDAPREHILGHLVYDSNLPRQLSGANDGNLSEELQKQVKELLASKKNDEEKISKLSEELRLYTVKTKELQDSYSKSYASLKNSHKALTVSQSEIEKQKELNKRLVTELKELQMKSMNTGDREMNASSSVKNGTSGIDTSFDARYDFKIKDLEADLFIVSQERDQLKEEVILLKKKLYAVSS</sequence>
<dbReference type="SUPFAM" id="SSF117281">
    <property type="entry name" value="Kelch motif"/>
    <property type="match status" value="1"/>
</dbReference>
<dbReference type="PANTHER" id="PTHR23244">
    <property type="entry name" value="KELCH REPEAT DOMAIN"/>
    <property type="match status" value="1"/>
</dbReference>
<feature type="region of interest" description="Disordered" evidence="2">
    <location>
        <begin position="671"/>
        <end position="696"/>
    </location>
</feature>
<evidence type="ECO:0000256" key="1">
    <source>
        <dbReference type="SAM" id="Coils"/>
    </source>
</evidence>
<feature type="compositionally biased region" description="Polar residues" evidence="2">
    <location>
        <begin position="80"/>
        <end position="95"/>
    </location>
</feature>
<comment type="caution">
    <text evidence="3">The sequence shown here is derived from an EMBL/GenBank/DDBJ whole genome shotgun (WGS) entry which is preliminary data.</text>
</comment>
<feature type="region of interest" description="Disordered" evidence="2">
    <location>
        <begin position="573"/>
        <end position="659"/>
    </location>
</feature>
<feature type="compositionally biased region" description="Basic and acidic residues" evidence="2">
    <location>
        <begin position="598"/>
        <end position="613"/>
    </location>
</feature>
<dbReference type="Pfam" id="PF24681">
    <property type="entry name" value="Kelch_KLHDC2_KLHL20_DRC7"/>
    <property type="match status" value="1"/>
</dbReference>
<dbReference type="GO" id="GO:0061245">
    <property type="term" value="P:establishment or maintenance of bipolar cell polarity"/>
    <property type="evidence" value="ECO:0007669"/>
    <property type="project" value="TreeGrafter"/>
</dbReference>
<organism evidence="3 4">
    <name type="scientific">Ogataea polymorpha</name>
    <dbReference type="NCBI Taxonomy" id="460523"/>
    <lineage>
        <taxon>Eukaryota</taxon>
        <taxon>Fungi</taxon>
        <taxon>Dikarya</taxon>
        <taxon>Ascomycota</taxon>
        <taxon>Saccharomycotina</taxon>
        <taxon>Pichiomycetes</taxon>
        <taxon>Pichiales</taxon>
        <taxon>Pichiaceae</taxon>
        <taxon>Ogataea</taxon>
    </lineage>
</organism>